<evidence type="ECO:0000313" key="2">
    <source>
        <dbReference type="EMBL" id="SFI01891.1"/>
    </source>
</evidence>
<organism evidence="2 3">
    <name type="scientific">Selenomonas ruminantium</name>
    <dbReference type="NCBI Taxonomy" id="971"/>
    <lineage>
        <taxon>Bacteria</taxon>
        <taxon>Bacillati</taxon>
        <taxon>Bacillota</taxon>
        <taxon>Negativicutes</taxon>
        <taxon>Selenomonadales</taxon>
        <taxon>Selenomonadaceae</taxon>
        <taxon>Selenomonas</taxon>
    </lineage>
</organism>
<reference evidence="2 3" key="1">
    <citation type="submission" date="2016-10" db="EMBL/GenBank/DDBJ databases">
        <authorList>
            <person name="de Groot N.N."/>
        </authorList>
    </citation>
    <scope>NUCLEOTIDE SEQUENCE [LARGE SCALE GENOMIC DNA]</scope>
    <source>
        <strain evidence="2 3">Z108</strain>
    </source>
</reference>
<proteinExistence type="predicted"/>
<protein>
    <recommendedName>
        <fullName evidence="4">Lipoprotein</fullName>
    </recommendedName>
</protein>
<dbReference type="EMBL" id="FOQK01000011">
    <property type="protein sequence ID" value="SFI01891.1"/>
    <property type="molecule type" value="Genomic_DNA"/>
</dbReference>
<evidence type="ECO:0000256" key="1">
    <source>
        <dbReference type="SAM" id="SignalP"/>
    </source>
</evidence>
<feature type="signal peptide" evidence="1">
    <location>
        <begin position="1"/>
        <end position="21"/>
    </location>
</feature>
<name>A0A1I3ETE1_SELRU</name>
<keyword evidence="1" id="KW-0732">Signal</keyword>
<dbReference type="AlphaFoldDB" id="A0A1I3ETE1"/>
<dbReference type="Proteomes" id="UP000183639">
    <property type="component" value="Unassembled WGS sequence"/>
</dbReference>
<evidence type="ECO:0000313" key="3">
    <source>
        <dbReference type="Proteomes" id="UP000183639"/>
    </source>
</evidence>
<accession>A0A1I3ETE1</accession>
<dbReference type="RefSeq" id="WP_075443470.1">
    <property type="nucleotide sequence ID" value="NZ_FOQK01000011.1"/>
</dbReference>
<feature type="chain" id="PRO_5039080814" description="Lipoprotein" evidence="1">
    <location>
        <begin position="22"/>
        <end position="196"/>
    </location>
</feature>
<sequence length="196" mass="22767">MKKLMFILLVVMALFVPGCSGNNKSQEITTSSNEQIQKDGWRSIELPQKDGEKLYIDLPFNLEDRGDFKINNEINNDIKSAKWYRHEDDKINVSVDWALVGNDDFKINFDIKTFMVDFDDAEQLNAKMKILEDKYINGRKVTYAKIVIDEDNNPQIIECIGIDGGNEYWTIMYTYIEGNRGMEKMVKRSMESIAIR</sequence>
<dbReference type="OrthoDB" id="1664849at2"/>
<gene>
    <name evidence="2" type="ORF">SAMN04487861_11180</name>
</gene>
<evidence type="ECO:0008006" key="4">
    <source>
        <dbReference type="Google" id="ProtNLM"/>
    </source>
</evidence>